<feature type="region of interest" description="Disordered" evidence="1">
    <location>
        <begin position="615"/>
        <end position="634"/>
    </location>
</feature>
<dbReference type="GeneID" id="5721680"/>
<feature type="compositionally biased region" description="Low complexity" evidence="1">
    <location>
        <begin position="418"/>
        <end position="428"/>
    </location>
</feature>
<keyword evidence="3" id="KW-1185">Reference proteome</keyword>
<dbReference type="InParanoid" id="A0A2K3DH10"/>
<organism evidence="2 3">
    <name type="scientific">Chlamydomonas reinhardtii</name>
    <name type="common">Chlamydomonas smithii</name>
    <dbReference type="NCBI Taxonomy" id="3055"/>
    <lineage>
        <taxon>Eukaryota</taxon>
        <taxon>Viridiplantae</taxon>
        <taxon>Chlorophyta</taxon>
        <taxon>core chlorophytes</taxon>
        <taxon>Chlorophyceae</taxon>
        <taxon>CS clade</taxon>
        <taxon>Chlamydomonadales</taxon>
        <taxon>Chlamydomonadaceae</taxon>
        <taxon>Chlamydomonas</taxon>
    </lineage>
</organism>
<evidence type="ECO:0000313" key="2">
    <source>
        <dbReference type="EMBL" id="PNW79796.1"/>
    </source>
</evidence>
<dbReference type="KEGG" id="cre:CHLRE_08g366950v5"/>
<feature type="region of interest" description="Disordered" evidence="1">
    <location>
        <begin position="1007"/>
        <end position="1064"/>
    </location>
</feature>
<feature type="compositionally biased region" description="Polar residues" evidence="1">
    <location>
        <begin position="580"/>
        <end position="589"/>
    </location>
</feature>
<feature type="compositionally biased region" description="Gly residues" evidence="1">
    <location>
        <begin position="653"/>
        <end position="664"/>
    </location>
</feature>
<dbReference type="OrthoDB" id="549998at2759"/>
<dbReference type="EMBL" id="CM008969">
    <property type="protein sequence ID" value="PNW79796.1"/>
    <property type="molecule type" value="Genomic_DNA"/>
</dbReference>
<sequence length="1120" mass="111634">MSITRLRDEDREFMLTQILGQREAPPTATEVLRKARIEHGSSMHFQSRRDRIFQAQPSSARVQFGTEEDQTVAINGDGVAPDEPTQLALDVPKHFSIKHASHKFGSVLAGNAIFTSTIDGDTDDRLSTDDTPTAPSNRWHVAPFPIRIALEKDPHEPAGSGSESVTAASLGGGARSRSHARSMSQLSVERLAEPNRQHGVSGGGGGDDGGAGLEREEGEEQELQGPHSELVDRADEALNTARSKRYRRGSLDAADSSFKRSEPVRSDPVYAMTATTKFMANLPAGASESGGAVVGRKHVDANSRDAWAAAAAAAGVQVSGASFSGASASGGINGVRAPPVRRASQVSYGDYSGAAAAAAAAAATAAAAAATAFSAGGIRHGASETLATTASINSSAGARFMMPAPPPPRAASHNLGAVSSTSRRSSVVGEPASGELSGGGTATFSSCGESGALSSASPPRMLSRGPSALSMGIPDPCASGSASGHLHGHSWKQQQQQQQRSEATYGGAGLIGGISTEKEAANTLGLLAKVAHTELRPAAPQLWTVEPYQASGIAALSAAAASTTGGALAPQPPLAGRTGPSRTASSAAIGTNRRLSSSALGLLGSRAHRATLDGEGWAEPASPTGSATSAAAGDVTSGAYSRVAARRNSITDGHGGLGGRSGGGGDDEGAELLPAQAAAPHGGPLRGGADAPRVPRGAPTRNASCIGDTDTSMAMPPGSGATADAPRPAARRRGSIDEPLLMQQLGGGVGVSIMGGRRRSMEEVPQTSMSRFVPSVFTAEAALAAAAAAAAAASPNSHGQLSSGLLPAIAPRGGAMSSGSQQRLPSIVSAPASADGVCIGSHGSVEGSGSISSQARLQAHRSSRHQLHHFSGQCKLATPEPTALLPGHYNPYAGKSVVAGGGANDAMEGAAARARSECFAHLPTPAAVLLDATSAVAMRAGGGAAAVDGGALAAPRPVTPATGGRRLSASFINAYAGLGGTGGDVSAGSHSTRQRFNPLADVSPADIGAISSSNGGGAARAATCGSGGRRFSGEFQRPHAPPPTYSHGSLATHQSGMHGTHNAGDAAAAASAAAAGGAGSGGDGGEAGAAGAEGMMQKLRGAFSGLLHKGNSKGYGQSRP</sequence>
<proteinExistence type="predicted"/>
<feature type="region of interest" description="Disordered" evidence="1">
    <location>
        <begin position="564"/>
        <end position="590"/>
    </location>
</feature>
<feature type="region of interest" description="Disordered" evidence="1">
    <location>
        <begin position="647"/>
        <end position="729"/>
    </location>
</feature>
<feature type="compositionally biased region" description="Gly residues" evidence="1">
    <location>
        <begin position="200"/>
        <end position="212"/>
    </location>
</feature>
<feature type="compositionally biased region" description="Polar residues" evidence="1">
    <location>
        <begin position="442"/>
        <end position="457"/>
    </location>
</feature>
<feature type="region of interest" description="Disordered" evidence="1">
    <location>
        <begin position="398"/>
        <end position="504"/>
    </location>
</feature>
<dbReference type="Proteomes" id="UP000006906">
    <property type="component" value="Chromosome 8"/>
</dbReference>
<accession>A0A2K3DH10</accession>
<dbReference type="RefSeq" id="XP_042921953.1">
    <property type="nucleotide sequence ID" value="XM_043064952.1"/>
</dbReference>
<evidence type="ECO:0000313" key="3">
    <source>
        <dbReference type="Proteomes" id="UP000006906"/>
    </source>
</evidence>
<evidence type="ECO:0000256" key="1">
    <source>
        <dbReference type="SAM" id="MobiDB-lite"/>
    </source>
</evidence>
<name>A0A2K3DH10_CHLRE</name>
<feature type="region of interest" description="Disordered" evidence="1">
    <location>
        <begin position="117"/>
        <end position="265"/>
    </location>
</feature>
<feature type="compositionally biased region" description="Polar residues" evidence="1">
    <location>
        <begin position="1046"/>
        <end position="1057"/>
    </location>
</feature>
<dbReference type="ExpressionAtlas" id="A0A2K3DH10">
    <property type="expression patterns" value="baseline"/>
</dbReference>
<protein>
    <submittedName>
        <fullName evidence="2">Uncharacterized protein</fullName>
    </submittedName>
</protein>
<dbReference type="Gramene" id="PNW79796">
    <property type="protein sequence ID" value="PNW79796"/>
    <property type="gene ID" value="CHLRE_08g366950v5"/>
</dbReference>
<reference evidence="2 3" key="1">
    <citation type="journal article" date="2007" name="Science">
        <title>The Chlamydomonas genome reveals the evolution of key animal and plant functions.</title>
        <authorList>
            <person name="Merchant S.S."/>
            <person name="Prochnik S.E."/>
            <person name="Vallon O."/>
            <person name="Harris E.H."/>
            <person name="Karpowicz S.J."/>
            <person name="Witman G.B."/>
            <person name="Terry A."/>
            <person name="Salamov A."/>
            <person name="Fritz-Laylin L.K."/>
            <person name="Marechal-Drouard L."/>
            <person name="Marshall W.F."/>
            <person name="Qu L.H."/>
            <person name="Nelson D.R."/>
            <person name="Sanderfoot A.A."/>
            <person name="Spalding M.H."/>
            <person name="Kapitonov V.V."/>
            <person name="Ren Q."/>
            <person name="Ferris P."/>
            <person name="Lindquist E."/>
            <person name="Shapiro H."/>
            <person name="Lucas S.M."/>
            <person name="Grimwood J."/>
            <person name="Schmutz J."/>
            <person name="Cardol P."/>
            <person name="Cerutti H."/>
            <person name="Chanfreau G."/>
            <person name="Chen C.L."/>
            <person name="Cognat V."/>
            <person name="Croft M.T."/>
            <person name="Dent R."/>
            <person name="Dutcher S."/>
            <person name="Fernandez E."/>
            <person name="Fukuzawa H."/>
            <person name="Gonzalez-Ballester D."/>
            <person name="Gonzalez-Halphen D."/>
            <person name="Hallmann A."/>
            <person name="Hanikenne M."/>
            <person name="Hippler M."/>
            <person name="Inwood W."/>
            <person name="Jabbari K."/>
            <person name="Kalanon M."/>
            <person name="Kuras R."/>
            <person name="Lefebvre P.A."/>
            <person name="Lemaire S.D."/>
            <person name="Lobanov A.V."/>
            <person name="Lohr M."/>
            <person name="Manuell A."/>
            <person name="Meier I."/>
            <person name="Mets L."/>
            <person name="Mittag M."/>
            <person name="Mittelmeier T."/>
            <person name="Moroney J.V."/>
            <person name="Moseley J."/>
            <person name="Napoli C."/>
            <person name="Nedelcu A.M."/>
            <person name="Niyogi K."/>
            <person name="Novoselov S.V."/>
            <person name="Paulsen I.T."/>
            <person name="Pazour G."/>
            <person name="Purton S."/>
            <person name="Ral J.P."/>
            <person name="Riano-Pachon D.M."/>
            <person name="Riekhof W."/>
            <person name="Rymarquis L."/>
            <person name="Schroda M."/>
            <person name="Stern D."/>
            <person name="Umen J."/>
            <person name="Willows R."/>
            <person name="Wilson N."/>
            <person name="Zimmer S.L."/>
            <person name="Allmer J."/>
            <person name="Balk J."/>
            <person name="Bisova K."/>
            <person name="Chen C.J."/>
            <person name="Elias M."/>
            <person name="Gendler K."/>
            <person name="Hauser C."/>
            <person name="Lamb M.R."/>
            <person name="Ledford H."/>
            <person name="Long J.C."/>
            <person name="Minagawa J."/>
            <person name="Page M.D."/>
            <person name="Pan J."/>
            <person name="Pootakham W."/>
            <person name="Roje S."/>
            <person name="Rose A."/>
            <person name="Stahlberg E."/>
            <person name="Terauchi A.M."/>
            <person name="Yang P."/>
            <person name="Ball S."/>
            <person name="Bowler C."/>
            <person name="Dieckmann C.L."/>
            <person name="Gladyshev V.N."/>
            <person name="Green P."/>
            <person name="Jorgensen R."/>
            <person name="Mayfield S."/>
            <person name="Mueller-Roeber B."/>
            <person name="Rajamani S."/>
            <person name="Sayre R.T."/>
            <person name="Brokstein P."/>
            <person name="Dubchak I."/>
            <person name="Goodstein D."/>
            <person name="Hornick L."/>
            <person name="Huang Y.W."/>
            <person name="Jhaveri J."/>
            <person name="Luo Y."/>
            <person name="Martinez D."/>
            <person name="Ngau W.C."/>
            <person name="Otillar B."/>
            <person name="Poliakov A."/>
            <person name="Porter A."/>
            <person name="Szajkowski L."/>
            <person name="Werner G."/>
            <person name="Zhou K."/>
            <person name="Grigoriev I.V."/>
            <person name="Rokhsar D.S."/>
            <person name="Grossman A.R."/>
        </authorList>
    </citation>
    <scope>NUCLEOTIDE SEQUENCE [LARGE SCALE GENOMIC DNA]</scope>
    <source>
        <strain evidence="3">CC-503</strain>
    </source>
</reference>
<dbReference type="AlphaFoldDB" id="A0A2K3DH10"/>
<gene>
    <name evidence="2" type="ORF">CHLRE_08g366950v5</name>
</gene>
<feature type="compositionally biased region" description="Low complexity" evidence="1">
    <location>
        <begin position="621"/>
        <end position="634"/>
    </location>
</feature>